<feature type="compositionally biased region" description="Basic residues" evidence="1">
    <location>
        <begin position="15"/>
        <end position="24"/>
    </location>
</feature>
<feature type="region of interest" description="Disordered" evidence="1">
    <location>
        <begin position="1"/>
        <end position="24"/>
    </location>
</feature>
<evidence type="ECO:0000256" key="2">
    <source>
        <dbReference type="SAM" id="Phobius"/>
    </source>
</evidence>
<dbReference type="EMBL" id="BT028806">
    <property type="protein sequence ID" value="ABI34187.1"/>
    <property type="molecule type" value="mRNA"/>
</dbReference>
<name>Q0IGW4_DROME</name>
<protein>
    <submittedName>
        <fullName evidence="3">RH39068p</fullName>
    </submittedName>
</protein>
<evidence type="ECO:0000256" key="1">
    <source>
        <dbReference type="SAM" id="MobiDB-lite"/>
    </source>
</evidence>
<keyword evidence="2" id="KW-1133">Transmembrane helix</keyword>
<feature type="transmembrane region" description="Helical" evidence="2">
    <location>
        <begin position="24"/>
        <end position="44"/>
    </location>
</feature>
<keyword evidence="2" id="KW-0472">Membrane</keyword>
<organism evidence="3">
    <name type="scientific">Drosophila melanogaster</name>
    <name type="common">Fruit fly</name>
    <dbReference type="NCBI Taxonomy" id="7227"/>
    <lineage>
        <taxon>Eukaryota</taxon>
        <taxon>Metazoa</taxon>
        <taxon>Ecdysozoa</taxon>
        <taxon>Arthropoda</taxon>
        <taxon>Hexapoda</taxon>
        <taxon>Insecta</taxon>
        <taxon>Pterygota</taxon>
        <taxon>Neoptera</taxon>
        <taxon>Endopterygota</taxon>
        <taxon>Diptera</taxon>
        <taxon>Brachycera</taxon>
        <taxon>Muscomorpha</taxon>
        <taxon>Ephydroidea</taxon>
        <taxon>Drosophilidae</taxon>
        <taxon>Drosophila</taxon>
        <taxon>Sophophora</taxon>
    </lineage>
</organism>
<reference evidence="3" key="1">
    <citation type="submission" date="2006-08" db="EMBL/GenBank/DDBJ databases">
        <authorList>
            <person name="Stapleton M."/>
            <person name="Carlson J."/>
            <person name="Chavez C."/>
            <person name="Frise E."/>
            <person name="George R."/>
            <person name="Pacleb J."/>
            <person name="Park S."/>
            <person name="Wan K."/>
            <person name="Yu C."/>
            <person name="Celniker S."/>
        </authorList>
    </citation>
    <scope>NUCLEOTIDE SEQUENCE</scope>
    <source>
        <strain evidence="3">Berkeley</strain>
    </source>
</reference>
<sequence>MNGQTAKRISESLKHNKKKRKKKHGASSAAFLGFVFVFHFDFVIKRLSGNPIGIQQLTRIGKNVARNSFISTIAKWRQSIARKSILSSFVIVDTIVHTPHFLCIPLDYFNIHEYAIVALLAAQWLKNGQPNRRQAPIPSHSRINFGQFIYSFRQANGG</sequence>
<keyword evidence="2" id="KW-0812">Transmembrane</keyword>
<proteinExistence type="evidence at transcript level"/>
<evidence type="ECO:0000313" key="3">
    <source>
        <dbReference type="EMBL" id="ABI34187.1"/>
    </source>
</evidence>
<accession>Q0IGW4</accession>
<dbReference type="AlphaFoldDB" id="Q0IGW4"/>